<dbReference type="PANTHER" id="PTHR30520:SF2">
    <property type="entry name" value="INNER MEMBRANE PROTEIN YFDC"/>
    <property type="match status" value="1"/>
</dbReference>
<feature type="region of interest" description="Disordered" evidence="5">
    <location>
        <begin position="1"/>
        <end position="21"/>
    </location>
</feature>
<accession>A0A1I6FZK1</accession>
<dbReference type="InterPro" id="IPR023271">
    <property type="entry name" value="Aquaporin-like"/>
</dbReference>
<proteinExistence type="predicted"/>
<evidence type="ECO:0000256" key="2">
    <source>
        <dbReference type="ARBA" id="ARBA00022692"/>
    </source>
</evidence>
<keyword evidence="8" id="KW-1185">Reference proteome</keyword>
<name>A0A1I6FZK1_9EURY</name>
<evidence type="ECO:0000313" key="7">
    <source>
        <dbReference type="EMBL" id="SFR35320.1"/>
    </source>
</evidence>
<keyword evidence="3 6" id="KW-1133">Transmembrane helix</keyword>
<evidence type="ECO:0000256" key="4">
    <source>
        <dbReference type="ARBA" id="ARBA00023136"/>
    </source>
</evidence>
<feature type="transmembrane region" description="Helical" evidence="6">
    <location>
        <begin position="242"/>
        <end position="261"/>
    </location>
</feature>
<keyword evidence="4 6" id="KW-0472">Membrane</keyword>
<reference evidence="8" key="1">
    <citation type="submission" date="2016-10" db="EMBL/GenBank/DDBJ databases">
        <authorList>
            <person name="Varghese N."/>
            <person name="Submissions S."/>
        </authorList>
    </citation>
    <scope>NUCLEOTIDE SEQUENCE [LARGE SCALE GENOMIC DNA]</scope>
    <source>
        <strain evidence="8">CGMCC 1.7736</strain>
    </source>
</reference>
<evidence type="ECO:0000256" key="1">
    <source>
        <dbReference type="ARBA" id="ARBA00004141"/>
    </source>
</evidence>
<evidence type="ECO:0000313" key="8">
    <source>
        <dbReference type="Proteomes" id="UP000198531"/>
    </source>
</evidence>
<dbReference type="Pfam" id="PF01226">
    <property type="entry name" value="Form_Nir_trans"/>
    <property type="match status" value="1"/>
</dbReference>
<dbReference type="Proteomes" id="UP000198531">
    <property type="component" value="Unassembled WGS sequence"/>
</dbReference>
<organism evidence="7 8">
    <name type="scientific">Halogeometricum rufum</name>
    <dbReference type="NCBI Taxonomy" id="553469"/>
    <lineage>
        <taxon>Archaea</taxon>
        <taxon>Methanobacteriati</taxon>
        <taxon>Methanobacteriota</taxon>
        <taxon>Stenosarchaea group</taxon>
        <taxon>Halobacteria</taxon>
        <taxon>Halobacteriales</taxon>
        <taxon>Haloferacaceae</taxon>
        <taxon>Halogeometricum</taxon>
    </lineage>
</organism>
<dbReference type="EMBL" id="FOYT01000001">
    <property type="protein sequence ID" value="SFR35320.1"/>
    <property type="molecule type" value="Genomic_DNA"/>
</dbReference>
<sequence length="277" mass="28526">MSETDGGNGKARTDEQTPKSAILESEIEDGLNELERPSGGLFLSALSAGLDIGFGPLLMATVATLAAGIWSEVTTTIVLANLYSVGFIFVVLGRSELFTEHTALAVLPVLDGRASLTQLGRLWGIVYLGNAVGAVAFAVIVVTVGPSFGVIEPKAFVDIGGQLVGHPPQVTFAAAILAGWLMGLLSWLVSAAQETVSRTLFVWLVATTIGIAHLPHCIAGIVEVLAAVLVSPSMGLATFGEFLVTSTLGNAVGGTVFVALLKYGHVVRGGSTPSADL</sequence>
<feature type="transmembrane region" description="Helical" evidence="6">
    <location>
        <begin position="73"/>
        <end position="92"/>
    </location>
</feature>
<comment type="subcellular location">
    <subcellularLocation>
        <location evidence="1">Membrane</location>
        <topology evidence="1">Multi-pass membrane protein</topology>
    </subcellularLocation>
</comment>
<dbReference type="GO" id="GO:0015499">
    <property type="term" value="F:formate transmembrane transporter activity"/>
    <property type="evidence" value="ECO:0007669"/>
    <property type="project" value="TreeGrafter"/>
</dbReference>
<feature type="transmembrane region" description="Helical" evidence="6">
    <location>
        <begin position="170"/>
        <end position="189"/>
    </location>
</feature>
<feature type="transmembrane region" description="Helical" evidence="6">
    <location>
        <begin position="122"/>
        <end position="150"/>
    </location>
</feature>
<dbReference type="GO" id="GO:0005886">
    <property type="term" value="C:plasma membrane"/>
    <property type="evidence" value="ECO:0007669"/>
    <property type="project" value="TreeGrafter"/>
</dbReference>
<dbReference type="RefSeq" id="WP_089803972.1">
    <property type="nucleotide sequence ID" value="NZ_FOYT01000001.1"/>
</dbReference>
<dbReference type="Gene3D" id="1.20.1080.10">
    <property type="entry name" value="Glycerol uptake facilitator protein"/>
    <property type="match status" value="1"/>
</dbReference>
<dbReference type="InterPro" id="IPR000292">
    <property type="entry name" value="For/NO2_transpt"/>
</dbReference>
<dbReference type="STRING" id="553469.SAMN04487947_0300"/>
<dbReference type="AlphaFoldDB" id="A0A1I6FZK1"/>
<evidence type="ECO:0000256" key="5">
    <source>
        <dbReference type="SAM" id="MobiDB-lite"/>
    </source>
</evidence>
<evidence type="ECO:0000256" key="6">
    <source>
        <dbReference type="SAM" id="Phobius"/>
    </source>
</evidence>
<evidence type="ECO:0000256" key="3">
    <source>
        <dbReference type="ARBA" id="ARBA00022989"/>
    </source>
</evidence>
<protein>
    <submittedName>
        <fullName evidence="7">Formate/nitrite transporter FocA, FNT family</fullName>
    </submittedName>
</protein>
<keyword evidence="2 6" id="KW-0812">Transmembrane</keyword>
<dbReference type="OrthoDB" id="117182at2157"/>
<feature type="transmembrane region" description="Helical" evidence="6">
    <location>
        <begin position="201"/>
        <end position="230"/>
    </location>
</feature>
<feature type="transmembrane region" description="Helical" evidence="6">
    <location>
        <begin position="41"/>
        <end position="67"/>
    </location>
</feature>
<dbReference type="PANTHER" id="PTHR30520">
    <property type="entry name" value="FORMATE TRANSPORTER-RELATED"/>
    <property type="match status" value="1"/>
</dbReference>
<gene>
    <name evidence="7" type="ORF">SAMN04487947_0300</name>
</gene>